<evidence type="ECO:0008006" key="4">
    <source>
        <dbReference type="Google" id="ProtNLM"/>
    </source>
</evidence>
<reference evidence="2 3" key="1">
    <citation type="submission" date="2023-05" db="EMBL/GenBank/DDBJ databases">
        <authorList>
            <person name="Gao F."/>
        </authorList>
    </citation>
    <scope>NUCLEOTIDE SEQUENCE [LARGE SCALE GENOMIC DNA]</scope>
    <source>
        <strain evidence="2 3">MIMF12</strain>
    </source>
</reference>
<comment type="caution">
    <text evidence="2">The sequence shown here is derived from an EMBL/GenBank/DDBJ whole genome shotgun (WGS) entry which is preliminary data.</text>
</comment>
<organism evidence="2 3">
    <name type="scientific">Deinococcus rhizophilus</name>
    <dbReference type="NCBI Taxonomy" id="3049544"/>
    <lineage>
        <taxon>Bacteria</taxon>
        <taxon>Thermotogati</taxon>
        <taxon>Deinococcota</taxon>
        <taxon>Deinococci</taxon>
        <taxon>Deinococcales</taxon>
        <taxon>Deinococcaceae</taxon>
        <taxon>Deinococcus</taxon>
    </lineage>
</organism>
<keyword evidence="3" id="KW-1185">Reference proteome</keyword>
<dbReference type="EMBL" id="JASNGB010000081">
    <property type="protein sequence ID" value="MDL2344441.1"/>
    <property type="molecule type" value="Genomic_DNA"/>
</dbReference>
<feature type="transmembrane region" description="Helical" evidence="1">
    <location>
        <begin position="75"/>
        <end position="94"/>
    </location>
</feature>
<evidence type="ECO:0000313" key="2">
    <source>
        <dbReference type="EMBL" id="MDL2344441.1"/>
    </source>
</evidence>
<feature type="transmembrane region" description="Helical" evidence="1">
    <location>
        <begin position="45"/>
        <end position="63"/>
    </location>
</feature>
<feature type="transmembrane region" description="Helical" evidence="1">
    <location>
        <begin position="12"/>
        <end position="33"/>
    </location>
</feature>
<sequence length="132" mass="13848">MDEVIVSPTVHLTAGVGVLLTSLGALAVTGQGVRVRRAFGRPEHLALVLAQVALLVQALIGIKLLDQGFGTVQKYVHYLGGVGALGLLLLNHWLPPLPAQAQTRRALWLAAASFAFVVLSFGVGQMYVRGGG</sequence>
<feature type="transmembrane region" description="Helical" evidence="1">
    <location>
        <begin position="106"/>
        <end position="128"/>
    </location>
</feature>
<evidence type="ECO:0000256" key="1">
    <source>
        <dbReference type="SAM" id="Phobius"/>
    </source>
</evidence>
<evidence type="ECO:0000313" key="3">
    <source>
        <dbReference type="Proteomes" id="UP001302059"/>
    </source>
</evidence>
<keyword evidence="1" id="KW-1133">Transmembrane helix</keyword>
<gene>
    <name evidence="2" type="ORF">QOL99_09775</name>
</gene>
<dbReference type="Proteomes" id="UP001302059">
    <property type="component" value="Unassembled WGS sequence"/>
</dbReference>
<keyword evidence="1" id="KW-0472">Membrane</keyword>
<name>A0ABT7JHN7_9DEIO</name>
<proteinExistence type="predicted"/>
<accession>A0ABT7JHN7</accession>
<dbReference type="RefSeq" id="WP_285523402.1">
    <property type="nucleotide sequence ID" value="NZ_JASNGB010000081.1"/>
</dbReference>
<keyword evidence="1" id="KW-0812">Transmembrane</keyword>
<protein>
    <recommendedName>
        <fullName evidence="4">Cytochrome b561 domain-containing protein</fullName>
    </recommendedName>
</protein>